<dbReference type="Proteomes" id="UP000194127">
    <property type="component" value="Unassembled WGS sequence"/>
</dbReference>
<name>A0A1X6N3P9_9APHY</name>
<accession>A0A1X6N3P9</accession>
<sequence>MPGHFMTMQELHVEFIDWEAPLAKTIGFSRGGENYPRYEFDVPPAGPMQIMTRCSPQPLLFLALRTLDWLHTFIIHDSGPYIACEDFWTCACLYIGPQLKKVAIDLTIPCPHVSGEDWNAELIKFMAQSAQRLLRWTLMPLDEEVLDLFSLPQNGPPRWPANLYGSSHSSTLKELCVLLTRDTWSSISLGSRVQARFATHRKLEIRTQDLTAFNDLANGKFMFPQVETFSIDCSSFPSASEVDAFFNALQDLFSPSRLQCLSMETSPWEDQWRSNTISSCGGTLRRDHLRKLLAFRRNHPPERLDLKWVLIDEHVSEVATLLGKLLPNLKIDTNISGDFKNELKSTLEGPTEDEADTPSEA</sequence>
<dbReference type="EMBL" id="KZ110595">
    <property type="protein sequence ID" value="OSX63234.1"/>
    <property type="molecule type" value="Genomic_DNA"/>
</dbReference>
<dbReference type="RefSeq" id="XP_024340028.1">
    <property type="nucleotide sequence ID" value="XM_024485109.1"/>
</dbReference>
<gene>
    <name evidence="1" type="ORF">POSPLADRAFT_1139974</name>
</gene>
<dbReference type="OrthoDB" id="10268850at2759"/>
<dbReference type="GeneID" id="36330058"/>
<keyword evidence="2" id="KW-1185">Reference proteome</keyword>
<evidence type="ECO:0000313" key="2">
    <source>
        <dbReference type="Proteomes" id="UP000194127"/>
    </source>
</evidence>
<proteinExistence type="predicted"/>
<protein>
    <submittedName>
        <fullName evidence="1">Uncharacterized protein</fullName>
    </submittedName>
</protein>
<reference evidence="1 2" key="1">
    <citation type="submission" date="2017-04" db="EMBL/GenBank/DDBJ databases">
        <title>Genome Sequence of the Model Brown-Rot Fungus Postia placenta SB12.</title>
        <authorList>
            <consortium name="DOE Joint Genome Institute"/>
            <person name="Gaskell J."/>
            <person name="Kersten P."/>
            <person name="Larrondo L.F."/>
            <person name="Canessa P."/>
            <person name="Martinez D."/>
            <person name="Hibbett D."/>
            <person name="Schmoll M."/>
            <person name="Kubicek C.P."/>
            <person name="Martinez A.T."/>
            <person name="Yadav J."/>
            <person name="Master E."/>
            <person name="Magnuson J.K."/>
            <person name="James T."/>
            <person name="Yaver D."/>
            <person name="Berka R."/>
            <person name="Labutti K."/>
            <person name="Lipzen A."/>
            <person name="Aerts A."/>
            <person name="Barry K."/>
            <person name="Henrissat B."/>
            <person name="Blanchette R."/>
            <person name="Grigoriev I."/>
            <person name="Cullen D."/>
        </authorList>
    </citation>
    <scope>NUCLEOTIDE SEQUENCE [LARGE SCALE GENOMIC DNA]</scope>
    <source>
        <strain evidence="1 2">MAD-698-R-SB12</strain>
    </source>
</reference>
<organism evidence="1 2">
    <name type="scientific">Postia placenta MAD-698-R-SB12</name>
    <dbReference type="NCBI Taxonomy" id="670580"/>
    <lineage>
        <taxon>Eukaryota</taxon>
        <taxon>Fungi</taxon>
        <taxon>Dikarya</taxon>
        <taxon>Basidiomycota</taxon>
        <taxon>Agaricomycotina</taxon>
        <taxon>Agaricomycetes</taxon>
        <taxon>Polyporales</taxon>
        <taxon>Adustoporiaceae</taxon>
        <taxon>Rhodonia</taxon>
    </lineage>
</organism>
<dbReference type="AlphaFoldDB" id="A0A1X6N3P9"/>
<evidence type="ECO:0000313" key="1">
    <source>
        <dbReference type="EMBL" id="OSX63234.1"/>
    </source>
</evidence>